<evidence type="ECO:0000256" key="1">
    <source>
        <dbReference type="SAM" id="MobiDB-lite"/>
    </source>
</evidence>
<feature type="compositionally biased region" description="Basic and acidic residues" evidence="1">
    <location>
        <begin position="26"/>
        <end position="38"/>
    </location>
</feature>
<sequence>MTLRPTSMTTALKHVTNAQAPSGVPDWHKRSLKFKDPNNKASPKVIVPWDKISHEGEIASTSSGYTSKEETTTSESDTDVHYMEFYVVDEEDAEVGEPEEARPEGSTVLSSGTSTRSAEGPSITTGCVDSPAATSSVSTIGANVFSTLLSKTSVITNPQLAFPFGLARVLDCMIPSTSVSALLIHNIKFSSSSFTTFRLFANRRSGFSRFGKTSTLTCPCAVVCGGIGGRLLFSSSVPSLDSTVKISRSFKNRSPPPL</sequence>
<dbReference type="EMBL" id="LVLJ01000837">
    <property type="protein sequence ID" value="OAE32388.1"/>
    <property type="molecule type" value="Genomic_DNA"/>
</dbReference>
<evidence type="ECO:0000313" key="3">
    <source>
        <dbReference type="Proteomes" id="UP000077202"/>
    </source>
</evidence>
<gene>
    <name evidence="2" type="ORF">AXG93_3671s1070</name>
</gene>
<keyword evidence="3" id="KW-1185">Reference proteome</keyword>
<comment type="caution">
    <text evidence="2">The sequence shown here is derived from an EMBL/GenBank/DDBJ whole genome shotgun (WGS) entry which is preliminary data.</text>
</comment>
<feature type="compositionally biased region" description="Polar residues" evidence="1">
    <location>
        <begin position="1"/>
        <end position="20"/>
    </location>
</feature>
<evidence type="ECO:0000313" key="2">
    <source>
        <dbReference type="EMBL" id="OAE32388.1"/>
    </source>
</evidence>
<proteinExistence type="predicted"/>
<dbReference type="AlphaFoldDB" id="A0A176WGL4"/>
<feature type="region of interest" description="Disordered" evidence="1">
    <location>
        <begin position="1"/>
        <end position="76"/>
    </location>
</feature>
<feature type="region of interest" description="Disordered" evidence="1">
    <location>
        <begin position="91"/>
        <end position="123"/>
    </location>
</feature>
<organism evidence="2 3">
    <name type="scientific">Marchantia polymorpha subsp. ruderalis</name>
    <dbReference type="NCBI Taxonomy" id="1480154"/>
    <lineage>
        <taxon>Eukaryota</taxon>
        <taxon>Viridiplantae</taxon>
        <taxon>Streptophyta</taxon>
        <taxon>Embryophyta</taxon>
        <taxon>Marchantiophyta</taxon>
        <taxon>Marchantiopsida</taxon>
        <taxon>Marchantiidae</taxon>
        <taxon>Marchantiales</taxon>
        <taxon>Marchantiaceae</taxon>
        <taxon>Marchantia</taxon>
    </lineage>
</organism>
<accession>A0A176WGL4</accession>
<reference evidence="2" key="1">
    <citation type="submission" date="2016-03" db="EMBL/GenBank/DDBJ databases">
        <title>Mechanisms controlling the formation of the plant cell surface in tip-growing cells are functionally conserved among land plants.</title>
        <authorList>
            <person name="Honkanen S."/>
            <person name="Jones V.A."/>
            <person name="Morieri G."/>
            <person name="Champion C."/>
            <person name="Hetherington A.J."/>
            <person name="Kelly S."/>
            <person name="Saint-Marcoux D."/>
            <person name="Proust H."/>
            <person name="Prescott H."/>
            <person name="Dolan L."/>
        </authorList>
    </citation>
    <scope>NUCLEOTIDE SEQUENCE [LARGE SCALE GENOMIC DNA]</scope>
    <source>
        <tissue evidence="2">Whole gametophyte</tissue>
    </source>
</reference>
<feature type="compositionally biased region" description="Polar residues" evidence="1">
    <location>
        <begin position="107"/>
        <end position="123"/>
    </location>
</feature>
<protein>
    <submittedName>
        <fullName evidence="2">Uncharacterized protein</fullName>
    </submittedName>
</protein>
<name>A0A176WGL4_MARPO</name>
<dbReference type="Proteomes" id="UP000077202">
    <property type="component" value="Unassembled WGS sequence"/>
</dbReference>